<sequence length="205" mass="23125">MIFSVSTDILLEFLDVALHSILYYRKLYPEEIFTVKKVYGIPVHVSVHPEVNSYIENILGCTKKLVQENKSNLEAVSIVCIDKNKVPVEKYTFGLEHLRDNILDKDPYFIKTEDALRTLCLKLSLIESYLEPLPPESTFTINITTNRAAFLSLSEQIASLDFPLIIENHPAEVKNGFLLPIKDLCTDFLALKCYAVKSKAGPSGS</sequence>
<dbReference type="EMBL" id="CM056741">
    <property type="protein sequence ID" value="KAJ8686399.1"/>
    <property type="molecule type" value="Genomic_DNA"/>
</dbReference>
<evidence type="ECO:0000313" key="2">
    <source>
        <dbReference type="Proteomes" id="UP001239111"/>
    </source>
</evidence>
<comment type="caution">
    <text evidence="1">The sequence shown here is derived from an EMBL/GenBank/DDBJ whole genome shotgun (WGS) entry which is preliminary data.</text>
</comment>
<gene>
    <name evidence="1" type="ORF">QAD02_022193</name>
</gene>
<reference evidence="1" key="1">
    <citation type="submission" date="2023-04" db="EMBL/GenBank/DDBJ databases">
        <title>A chromosome-level genome assembly of the parasitoid wasp Eretmocerus hayati.</title>
        <authorList>
            <person name="Zhong Y."/>
            <person name="Liu S."/>
            <person name="Liu Y."/>
        </authorList>
    </citation>
    <scope>NUCLEOTIDE SEQUENCE</scope>
    <source>
        <strain evidence="1">ZJU_SS_LIU_2023</strain>
    </source>
</reference>
<name>A0ACC2PSW8_9HYME</name>
<evidence type="ECO:0000313" key="1">
    <source>
        <dbReference type="EMBL" id="KAJ8686399.1"/>
    </source>
</evidence>
<accession>A0ACC2PSW8</accession>
<proteinExistence type="predicted"/>
<organism evidence="1 2">
    <name type="scientific">Eretmocerus hayati</name>
    <dbReference type="NCBI Taxonomy" id="131215"/>
    <lineage>
        <taxon>Eukaryota</taxon>
        <taxon>Metazoa</taxon>
        <taxon>Ecdysozoa</taxon>
        <taxon>Arthropoda</taxon>
        <taxon>Hexapoda</taxon>
        <taxon>Insecta</taxon>
        <taxon>Pterygota</taxon>
        <taxon>Neoptera</taxon>
        <taxon>Endopterygota</taxon>
        <taxon>Hymenoptera</taxon>
        <taxon>Apocrita</taxon>
        <taxon>Proctotrupomorpha</taxon>
        <taxon>Chalcidoidea</taxon>
        <taxon>Aphelinidae</taxon>
        <taxon>Aphelininae</taxon>
        <taxon>Eretmocerus</taxon>
    </lineage>
</organism>
<dbReference type="Proteomes" id="UP001239111">
    <property type="component" value="Chromosome 1"/>
</dbReference>
<protein>
    <submittedName>
        <fullName evidence="1">Uncharacterized protein</fullName>
    </submittedName>
</protein>
<keyword evidence="2" id="KW-1185">Reference proteome</keyword>